<evidence type="ECO:0000256" key="1">
    <source>
        <dbReference type="ARBA" id="ARBA00000073"/>
    </source>
</evidence>
<dbReference type="eggNOG" id="COG0564">
    <property type="taxonomic scope" value="Bacteria"/>
</dbReference>
<dbReference type="RefSeq" id="WP_011115625.1">
    <property type="nucleotide sequence ID" value="NC_004917.1"/>
</dbReference>
<gene>
    <name evidence="8" type="ordered locus">HH_0783</name>
</gene>
<dbReference type="InterPro" id="IPR050188">
    <property type="entry name" value="RluA_PseudoU_synthase"/>
</dbReference>
<dbReference type="PROSITE" id="PS50889">
    <property type="entry name" value="S4"/>
    <property type="match status" value="1"/>
</dbReference>
<protein>
    <recommendedName>
        <fullName evidence="6">Pseudouridine synthase</fullName>
        <ecNumber evidence="6">5.4.99.-</ecNumber>
    </recommendedName>
</protein>
<dbReference type="EMBL" id="AE017125">
    <property type="protein sequence ID" value="AAP77380.1"/>
    <property type="molecule type" value="Genomic_DNA"/>
</dbReference>
<comment type="similarity">
    <text evidence="2 6">Belongs to the pseudouridine synthase RluA family.</text>
</comment>
<dbReference type="SUPFAM" id="SSF55174">
    <property type="entry name" value="Alpha-L RNA-binding motif"/>
    <property type="match status" value="1"/>
</dbReference>
<keyword evidence="9" id="KW-1185">Reference proteome</keyword>
<dbReference type="SUPFAM" id="SSF55120">
    <property type="entry name" value="Pseudouridine synthase"/>
    <property type="match status" value="1"/>
</dbReference>
<feature type="active site" evidence="4">
    <location>
        <position position="147"/>
    </location>
</feature>
<dbReference type="InterPro" id="IPR002942">
    <property type="entry name" value="S4_RNA-bd"/>
</dbReference>
<dbReference type="PANTHER" id="PTHR21600:SF44">
    <property type="entry name" value="RIBOSOMAL LARGE SUBUNIT PSEUDOURIDINE SYNTHASE D"/>
    <property type="match status" value="1"/>
</dbReference>
<feature type="domain" description="RNA-binding S4" evidence="7">
    <location>
        <begin position="16"/>
        <end position="73"/>
    </location>
</feature>
<comment type="function">
    <text evidence="6">Responsible for synthesis of pseudouridine from uracil.</text>
</comment>
<dbReference type="Gene3D" id="3.10.290.10">
    <property type="entry name" value="RNA-binding S4 domain"/>
    <property type="match status" value="1"/>
</dbReference>
<dbReference type="GO" id="GO:0000455">
    <property type="term" value="P:enzyme-directed rRNA pseudouridine synthesis"/>
    <property type="evidence" value="ECO:0007669"/>
    <property type="project" value="UniProtKB-ARBA"/>
</dbReference>
<accession>Q7VI26</accession>
<evidence type="ECO:0000259" key="7">
    <source>
        <dbReference type="SMART" id="SM00363"/>
    </source>
</evidence>
<dbReference type="Pfam" id="PF00849">
    <property type="entry name" value="PseudoU_synth_2"/>
    <property type="match status" value="1"/>
</dbReference>
<evidence type="ECO:0000256" key="4">
    <source>
        <dbReference type="PIRSR" id="PIRSR606225-1"/>
    </source>
</evidence>
<keyword evidence="3 6" id="KW-0413">Isomerase</keyword>
<evidence type="ECO:0000256" key="3">
    <source>
        <dbReference type="ARBA" id="ARBA00023235"/>
    </source>
</evidence>
<dbReference type="HOGENOM" id="CLU_016902_4_4_7"/>
<dbReference type="InterPro" id="IPR006145">
    <property type="entry name" value="PsdUridine_synth_RsuA/RluA"/>
</dbReference>
<evidence type="ECO:0000256" key="2">
    <source>
        <dbReference type="ARBA" id="ARBA00010876"/>
    </source>
</evidence>
<keyword evidence="5" id="KW-0694">RNA-binding</keyword>
<sequence>MKEIIVSNFDLNNGKLRLDSYLSIQLQSSKNQIHHIIKNKQVWLNGILCLKNGTLLKAKDCIQVQSPCANNTPLSSSYTISADDERFSIDIVYQDEDVLIINKPPHLVIHHAPSVKEPTLVDWLKLNAHILYTLSGEERYGIIHRLDKQTSGALAIAKSNLAYTTLTKELKSRQMGRYYLAIIDTPLKDNQQVQCFMGRNPHNRLKMSKIHIRSNSPIPKGVRDSKSSFIKIATSDNGAFELIAIKLHTGRTHQIRAHLESLSRHILGDTLYGYKPQAKTHYYQDRILLHAYILYFIHPKTQQNCTFKAPILPDMLKFLQTHFTKDIPDGHKNIMELLEIDRIMRSFECFS</sequence>
<evidence type="ECO:0000256" key="6">
    <source>
        <dbReference type="RuleBase" id="RU362028"/>
    </source>
</evidence>
<dbReference type="CDD" id="cd02869">
    <property type="entry name" value="PseudoU_synth_RluA_like"/>
    <property type="match status" value="1"/>
</dbReference>
<dbReference type="STRING" id="235279.HH_0783"/>
<dbReference type="AlphaFoldDB" id="Q7VI26"/>
<evidence type="ECO:0000256" key="5">
    <source>
        <dbReference type="PROSITE-ProRule" id="PRU00182"/>
    </source>
</evidence>
<dbReference type="NCBIfam" id="TIGR00005">
    <property type="entry name" value="rluA_subfam"/>
    <property type="match status" value="1"/>
</dbReference>
<dbReference type="InterPro" id="IPR036986">
    <property type="entry name" value="S4_RNA-bd_sf"/>
</dbReference>
<dbReference type="Proteomes" id="UP000002495">
    <property type="component" value="Chromosome"/>
</dbReference>
<reference evidence="8 9" key="1">
    <citation type="journal article" date="2003" name="Proc. Natl. Acad. Sci. U.S.A.">
        <title>The complete genome sequence of the carcinogenic bacterium Helicobacter hepaticus.</title>
        <authorList>
            <person name="Suerbaum S."/>
            <person name="Josenhans C."/>
            <person name="Sterzenbach T."/>
            <person name="Drescher B."/>
            <person name="Brandt P."/>
            <person name="Bell M."/>
            <person name="Droege M."/>
            <person name="Fartmann B."/>
            <person name="Fischer H.-P."/>
            <person name="Ge Z."/>
            <person name="Hoerster A."/>
            <person name="Holland R."/>
            <person name="Klein K."/>
            <person name="Koenig J."/>
            <person name="Macko L."/>
            <person name="Mendz G.L."/>
            <person name="Nyakatura G."/>
            <person name="Schauer D.B."/>
            <person name="Shen Z."/>
            <person name="Weber J."/>
            <person name="Frosch M."/>
            <person name="Fox J.G."/>
        </authorList>
    </citation>
    <scope>NUCLEOTIDE SEQUENCE [LARGE SCALE GENOMIC DNA]</scope>
    <source>
        <strain evidence="9">ATCC 51449 / 3B1</strain>
    </source>
</reference>
<dbReference type="KEGG" id="hhe:HH_0783"/>
<dbReference type="SMART" id="SM00363">
    <property type="entry name" value="S4"/>
    <property type="match status" value="1"/>
</dbReference>
<dbReference type="PANTHER" id="PTHR21600">
    <property type="entry name" value="MITOCHONDRIAL RNA PSEUDOURIDINE SYNTHASE"/>
    <property type="match status" value="1"/>
</dbReference>
<dbReference type="GO" id="GO:0003723">
    <property type="term" value="F:RNA binding"/>
    <property type="evidence" value="ECO:0007669"/>
    <property type="project" value="UniProtKB-KW"/>
</dbReference>
<evidence type="ECO:0000313" key="8">
    <source>
        <dbReference type="EMBL" id="AAP77380.1"/>
    </source>
</evidence>
<proteinExistence type="inferred from homology"/>
<comment type="catalytic activity">
    <reaction evidence="1 6">
        <text>a uridine in RNA = a pseudouridine in RNA</text>
        <dbReference type="Rhea" id="RHEA:48348"/>
        <dbReference type="Rhea" id="RHEA-COMP:12068"/>
        <dbReference type="Rhea" id="RHEA-COMP:12069"/>
        <dbReference type="ChEBI" id="CHEBI:65314"/>
        <dbReference type="ChEBI" id="CHEBI:65315"/>
    </reaction>
</comment>
<organism evidence="8 9">
    <name type="scientific">Helicobacter hepaticus (strain ATCC 51449 / 3B1)</name>
    <dbReference type="NCBI Taxonomy" id="235279"/>
    <lineage>
        <taxon>Bacteria</taxon>
        <taxon>Pseudomonadati</taxon>
        <taxon>Campylobacterota</taxon>
        <taxon>Epsilonproteobacteria</taxon>
        <taxon>Campylobacterales</taxon>
        <taxon>Helicobacteraceae</taxon>
        <taxon>Helicobacter</taxon>
    </lineage>
</organism>
<dbReference type="InterPro" id="IPR006225">
    <property type="entry name" value="PsdUridine_synth_RluC/D"/>
</dbReference>
<dbReference type="EC" id="5.4.99.-" evidence="6"/>
<dbReference type="InterPro" id="IPR020103">
    <property type="entry name" value="PsdUridine_synth_cat_dom_sf"/>
</dbReference>
<dbReference type="GO" id="GO:0120159">
    <property type="term" value="F:rRNA pseudouridine synthase activity"/>
    <property type="evidence" value="ECO:0007669"/>
    <property type="project" value="UniProtKB-ARBA"/>
</dbReference>
<name>Q7VI26_HELHP</name>
<dbReference type="Gene3D" id="3.30.2350.10">
    <property type="entry name" value="Pseudouridine synthase"/>
    <property type="match status" value="1"/>
</dbReference>
<evidence type="ECO:0000313" key="9">
    <source>
        <dbReference type="Proteomes" id="UP000002495"/>
    </source>
</evidence>